<name>A0A1F7L1L4_9BACT</name>
<dbReference type="AlphaFoldDB" id="A0A1F7L1L4"/>
<sequence length="185" mass="22375">MIDSIQRFMLYLSMDKHILQQEPLWNYFSQTQKDLVLEGQYLTQDIIRDHAFHFKDYSFLIFPFAKTYEGFLKQLFKDVKFISHLDYISDHLRLGKLLSPHLEIRLGERSLYRKVSECGSEALAKRIWQTWKLGRNEIFHYFPHNLKAVSFRAAEQTIEEILETMREAYNELKLMRVKNRLMQYN</sequence>
<proteinExistence type="predicted"/>
<comment type="caution">
    <text evidence="2">The sequence shown here is derived from an EMBL/GenBank/DDBJ whole genome shotgun (WGS) entry which is preliminary data.</text>
</comment>
<evidence type="ECO:0000313" key="2">
    <source>
        <dbReference type="EMBL" id="OGK74022.1"/>
    </source>
</evidence>
<keyword evidence="1" id="KW-0175">Coiled coil</keyword>
<evidence type="ECO:0008006" key="4">
    <source>
        <dbReference type="Google" id="ProtNLM"/>
    </source>
</evidence>
<feature type="coiled-coil region" evidence="1">
    <location>
        <begin position="151"/>
        <end position="178"/>
    </location>
</feature>
<evidence type="ECO:0000313" key="3">
    <source>
        <dbReference type="Proteomes" id="UP000177050"/>
    </source>
</evidence>
<evidence type="ECO:0000256" key="1">
    <source>
        <dbReference type="SAM" id="Coils"/>
    </source>
</evidence>
<dbReference type="EMBL" id="MGBR01000001">
    <property type="protein sequence ID" value="OGK74022.1"/>
    <property type="molecule type" value="Genomic_DNA"/>
</dbReference>
<organism evidence="2 3">
    <name type="scientific">Candidatus Roizmanbacteria bacterium RIFOXYD1_FULL_38_12</name>
    <dbReference type="NCBI Taxonomy" id="1802093"/>
    <lineage>
        <taxon>Bacteria</taxon>
        <taxon>Candidatus Roizmaniibacteriota</taxon>
    </lineage>
</organism>
<reference evidence="2 3" key="1">
    <citation type="journal article" date="2016" name="Nat. Commun.">
        <title>Thousands of microbial genomes shed light on interconnected biogeochemical processes in an aquifer system.</title>
        <authorList>
            <person name="Anantharaman K."/>
            <person name="Brown C.T."/>
            <person name="Hug L.A."/>
            <person name="Sharon I."/>
            <person name="Castelle C.J."/>
            <person name="Probst A.J."/>
            <person name="Thomas B.C."/>
            <person name="Singh A."/>
            <person name="Wilkins M.J."/>
            <person name="Karaoz U."/>
            <person name="Brodie E.L."/>
            <person name="Williams K.H."/>
            <person name="Hubbard S.S."/>
            <person name="Banfield J.F."/>
        </authorList>
    </citation>
    <scope>NUCLEOTIDE SEQUENCE [LARGE SCALE GENOMIC DNA]</scope>
</reference>
<dbReference type="Proteomes" id="UP000177050">
    <property type="component" value="Unassembled WGS sequence"/>
</dbReference>
<accession>A0A1F7L1L4</accession>
<gene>
    <name evidence="2" type="ORF">A3K52_04590</name>
</gene>
<protein>
    <recommendedName>
        <fullName evidence="4">Bacterial toxin RNase RnlA/LsoA DBD domain-containing protein</fullName>
    </recommendedName>
</protein>